<dbReference type="InterPro" id="IPR035413">
    <property type="entry name" value="Terminase_L_C"/>
</dbReference>
<evidence type="ECO:0000259" key="1">
    <source>
        <dbReference type="Pfam" id="PF04466"/>
    </source>
</evidence>
<dbReference type="PANTHER" id="PTHR39184:SF1">
    <property type="entry name" value="PBSX PHAGE TERMINASE LARGE SUBUNIT"/>
    <property type="match status" value="1"/>
</dbReference>
<name>A0A8S5PMH9_9CAUD</name>
<dbReference type="Pfam" id="PF04466">
    <property type="entry name" value="Terminase_3"/>
    <property type="match status" value="1"/>
</dbReference>
<reference evidence="3" key="1">
    <citation type="journal article" date="2021" name="Proc. Natl. Acad. Sci. U.S.A.">
        <title>A Catalog of Tens of Thousands of Viruses from Human Metagenomes Reveals Hidden Associations with Chronic Diseases.</title>
        <authorList>
            <person name="Tisza M.J."/>
            <person name="Buck C.B."/>
        </authorList>
    </citation>
    <scope>NUCLEOTIDE SEQUENCE</scope>
    <source>
        <strain evidence="3">CtjBn3</strain>
    </source>
</reference>
<accession>A0A8S5PMH9</accession>
<sequence length="456" mass="51255">MELDRLEKRIRALQARKAARAATLERVQGIDPTEHEAAVYHAIHADIAADAHTYYNLPGGRGSCKSSFVSLEIVDGIQKDPTGTGSAVVFRRWGSTLRESVFAQIQWAIDALGVSDLWSCTVSPMRCTYLPTGAQIIFRGLDDNSKIKSIKPAKGFFRWVWFEEFSELPGENFVRSVMQSVGRGGKPVVFRSFNPPVSLNNWANKFIQQPNEEALTLHTDYTQVPPEWLGEVFLNEAQRIQALNPKVYDHEYLGISTGSGGEVFTTLEVREIADEELAMQCYRYVGVDFGFASDPAAVVALFYDRSTETIYFADEIYKRGLSNEALAAEIRAHGLDHVGEPRKNPITGAETAPEQVIYCDCAEPKSVHDLREYGLQARPCIKRPGCVNYRIKWLQKRTLVVDPRRTPNVYREFSQYEYDADKDGNFLPSVPDRDNHTIDAAAYALTILIFNPREGA</sequence>
<dbReference type="Gene3D" id="3.40.50.300">
    <property type="entry name" value="P-loop containing nucleotide triphosphate hydrolases"/>
    <property type="match status" value="1"/>
</dbReference>
<dbReference type="InterPro" id="IPR052380">
    <property type="entry name" value="Viral_DNA_packaging_terminase"/>
</dbReference>
<dbReference type="InterPro" id="IPR027417">
    <property type="entry name" value="P-loop_NTPase"/>
</dbReference>
<protein>
    <submittedName>
        <fullName evidence="3">Terminase large subunit</fullName>
    </submittedName>
</protein>
<dbReference type="Gene3D" id="3.30.420.280">
    <property type="match status" value="1"/>
</dbReference>
<organism evidence="3">
    <name type="scientific">Siphoviridae sp. ctjBn3</name>
    <dbReference type="NCBI Taxonomy" id="2825630"/>
    <lineage>
        <taxon>Viruses</taxon>
        <taxon>Duplodnaviria</taxon>
        <taxon>Heunggongvirae</taxon>
        <taxon>Uroviricota</taxon>
        <taxon>Caudoviricetes</taxon>
    </lineage>
</organism>
<feature type="domain" description="Phage terminase large subunit C-terminal" evidence="2">
    <location>
        <begin position="288"/>
        <end position="445"/>
    </location>
</feature>
<feature type="domain" description="Phage terminase large subunit N-terminal" evidence="1">
    <location>
        <begin position="56"/>
        <end position="254"/>
    </location>
</feature>
<dbReference type="Pfam" id="PF17288">
    <property type="entry name" value="Terminase_3C"/>
    <property type="match status" value="1"/>
</dbReference>
<dbReference type="InterPro" id="IPR035412">
    <property type="entry name" value="Terminase_L_N"/>
</dbReference>
<evidence type="ECO:0000313" key="3">
    <source>
        <dbReference type="EMBL" id="DAE07773.1"/>
    </source>
</evidence>
<dbReference type="InterPro" id="IPR006437">
    <property type="entry name" value="Phage_terminase_lsu"/>
</dbReference>
<dbReference type="NCBIfam" id="TIGR01547">
    <property type="entry name" value="phage_term_2"/>
    <property type="match status" value="1"/>
</dbReference>
<dbReference type="PANTHER" id="PTHR39184">
    <property type="match status" value="1"/>
</dbReference>
<evidence type="ECO:0000259" key="2">
    <source>
        <dbReference type="Pfam" id="PF17288"/>
    </source>
</evidence>
<dbReference type="EMBL" id="BK015456">
    <property type="protein sequence ID" value="DAE07773.1"/>
    <property type="molecule type" value="Genomic_DNA"/>
</dbReference>
<proteinExistence type="predicted"/>